<comment type="caution">
    <text evidence="2">The sequence shown here is derived from an EMBL/GenBank/DDBJ whole genome shotgun (WGS) entry which is preliminary data.</text>
</comment>
<proteinExistence type="predicted"/>
<dbReference type="Proteomes" id="UP001230504">
    <property type="component" value="Unassembled WGS sequence"/>
</dbReference>
<evidence type="ECO:0000313" key="2">
    <source>
        <dbReference type="EMBL" id="KAK1573666.1"/>
    </source>
</evidence>
<protein>
    <submittedName>
        <fullName evidence="2">Uncharacterized protein</fullName>
    </submittedName>
</protein>
<dbReference type="RefSeq" id="XP_060409258.1">
    <property type="nucleotide sequence ID" value="XM_060558945.1"/>
</dbReference>
<dbReference type="AlphaFoldDB" id="A0AAD8PPR1"/>
<feature type="compositionally biased region" description="Basic and acidic residues" evidence="1">
    <location>
        <begin position="492"/>
        <end position="508"/>
    </location>
</feature>
<name>A0AAD8PPR1_9PEZI</name>
<evidence type="ECO:0000256" key="1">
    <source>
        <dbReference type="SAM" id="MobiDB-lite"/>
    </source>
</evidence>
<gene>
    <name evidence="2" type="ORF">LY79DRAFT_568136</name>
</gene>
<accession>A0AAD8PPR1</accession>
<evidence type="ECO:0000313" key="3">
    <source>
        <dbReference type="Proteomes" id="UP001230504"/>
    </source>
</evidence>
<feature type="region of interest" description="Disordered" evidence="1">
    <location>
        <begin position="479"/>
        <end position="520"/>
    </location>
</feature>
<keyword evidence="3" id="KW-1185">Reference proteome</keyword>
<feature type="region of interest" description="Disordered" evidence="1">
    <location>
        <begin position="254"/>
        <end position="275"/>
    </location>
</feature>
<dbReference type="GeneID" id="85443185"/>
<dbReference type="EMBL" id="JAHLJV010000088">
    <property type="protein sequence ID" value="KAK1573666.1"/>
    <property type="molecule type" value="Genomic_DNA"/>
</dbReference>
<feature type="compositionally biased region" description="Basic and acidic residues" evidence="1">
    <location>
        <begin position="255"/>
        <end position="265"/>
    </location>
</feature>
<organism evidence="2 3">
    <name type="scientific">Colletotrichum navitas</name>
    <dbReference type="NCBI Taxonomy" id="681940"/>
    <lineage>
        <taxon>Eukaryota</taxon>
        <taxon>Fungi</taxon>
        <taxon>Dikarya</taxon>
        <taxon>Ascomycota</taxon>
        <taxon>Pezizomycotina</taxon>
        <taxon>Sordariomycetes</taxon>
        <taxon>Hypocreomycetidae</taxon>
        <taxon>Glomerellales</taxon>
        <taxon>Glomerellaceae</taxon>
        <taxon>Colletotrichum</taxon>
        <taxon>Colletotrichum graminicola species complex</taxon>
    </lineage>
</organism>
<sequence length="520" mass="58303">MQETRRGRNEGERPGLHTRSIKYFLLGARQLLSSCFALTHPNRATVTMDETPVDTQHYASEAIRLLYLHFSPEMFEKVKRSTDGFKWAMMPIELIDIAHSRAFDVLSRDVFYQPVFSIDDFINAITPIFCPSVLTKIRFNLARFDAVAGVECTEVFLGQQTICDWIMHIIAEFLKPLHALRLGQLTSASWGTSSSATTSESLKKGPLTITQLGGSSDMFDVPTDRTVQQVILRGHTVLEAWTKNETTRQLSMMRKGQERLRHDPENLDPTWTPRHAGSNPVYHGSIIRDDEWPRLFNETPFDALSPRINSNQMVTDAFPVIFTAFSPLRAFLWAAFQKGLPRMAPNTQDILCTHNTWVSGGRAYQGVVLFKFHSTQPSPASLTHYVIPEGKENEWGSKSLHGNNKAINERRVWDYYRTIHGQSGDVFPDLVHGLEYGQQLTALTPFSTNMWRTIWRAGAASNHLNAQHAATYAISFEIGSAAEPPPPPPAKTMEKPGDGGNKDQDKGGGKGGLSHHWDAG</sequence>
<reference evidence="2" key="1">
    <citation type="submission" date="2021-06" db="EMBL/GenBank/DDBJ databases">
        <title>Comparative genomics, transcriptomics and evolutionary studies reveal genomic signatures of adaptation to plant cell wall in hemibiotrophic fungi.</title>
        <authorList>
            <consortium name="DOE Joint Genome Institute"/>
            <person name="Baroncelli R."/>
            <person name="Diaz J.F."/>
            <person name="Benocci T."/>
            <person name="Peng M."/>
            <person name="Battaglia E."/>
            <person name="Haridas S."/>
            <person name="Andreopoulos W."/>
            <person name="Labutti K."/>
            <person name="Pangilinan J."/>
            <person name="Floch G.L."/>
            <person name="Makela M.R."/>
            <person name="Henrissat B."/>
            <person name="Grigoriev I.V."/>
            <person name="Crouch J.A."/>
            <person name="De Vries R.P."/>
            <person name="Sukno S.A."/>
            <person name="Thon M.R."/>
        </authorList>
    </citation>
    <scope>NUCLEOTIDE SEQUENCE</scope>
    <source>
        <strain evidence="2">CBS 125086</strain>
    </source>
</reference>